<keyword evidence="1 4" id="KW-0808">Transferase</keyword>
<evidence type="ECO:0000256" key="1">
    <source>
        <dbReference type="ARBA" id="ARBA00022679"/>
    </source>
</evidence>
<dbReference type="InterPro" id="IPR000863">
    <property type="entry name" value="Sulfotransferase_dom"/>
</dbReference>
<dbReference type="Proteomes" id="UP000193100">
    <property type="component" value="Chromosome"/>
</dbReference>
<evidence type="ECO:0000256" key="2">
    <source>
        <dbReference type="ARBA" id="ARBA00023180"/>
    </source>
</evidence>
<keyword evidence="2" id="KW-0325">Glycoprotein</keyword>
<evidence type="ECO:0000313" key="4">
    <source>
        <dbReference type="EMBL" id="ARM83537.1"/>
    </source>
</evidence>
<evidence type="ECO:0000313" key="5">
    <source>
        <dbReference type="Proteomes" id="UP000193100"/>
    </source>
</evidence>
<dbReference type="GeneID" id="77255412"/>
<dbReference type="PANTHER" id="PTHR10605">
    <property type="entry name" value="HEPARAN SULFATE SULFOTRANSFERASE"/>
    <property type="match status" value="1"/>
</dbReference>
<dbReference type="GO" id="GO:0008146">
    <property type="term" value="F:sulfotransferase activity"/>
    <property type="evidence" value="ECO:0007669"/>
    <property type="project" value="InterPro"/>
</dbReference>
<name>A0A1W6K820_9GAMM</name>
<dbReference type="Pfam" id="PF00685">
    <property type="entry name" value="Sulfotransfer_1"/>
    <property type="match status" value="1"/>
</dbReference>
<evidence type="ECO:0000259" key="3">
    <source>
        <dbReference type="Pfam" id="PF00685"/>
    </source>
</evidence>
<dbReference type="InterPro" id="IPR037359">
    <property type="entry name" value="NST/OST"/>
</dbReference>
<dbReference type="PANTHER" id="PTHR10605:SF56">
    <property type="entry name" value="BIFUNCTIONAL HEPARAN SULFATE N-DEACETYLASE_N-SULFOTRANSFERASE"/>
    <property type="match status" value="1"/>
</dbReference>
<dbReference type="InterPro" id="IPR027417">
    <property type="entry name" value="P-loop_NTPase"/>
</dbReference>
<accession>A0A1W6K820</accession>
<dbReference type="Gene3D" id="3.40.50.300">
    <property type="entry name" value="P-loop containing nucleotide triphosphate hydrolases"/>
    <property type="match status" value="1"/>
</dbReference>
<proteinExistence type="predicted"/>
<dbReference type="EMBL" id="CP020931">
    <property type="protein sequence ID" value="ARM83537.1"/>
    <property type="molecule type" value="Genomic_DNA"/>
</dbReference>
<feature type="domain" description="Sulfotransferase" evidence="3">
    <location>
        <begin position="13"/>
        <end position="216"/>
    </location>
</feature>
<dbReference type="AlphaFoldDB" id="A0A1W6K820"/>
<sequence length="310" mass="35923">MQLNDDVETNIPNLFLIGAPKSGTTAISNALSQHPSIFVGEKEPRYFDAHVFYDFEEDYPIKDIESYLKVYSGADRSHDYILDASVFNMYSEKSIKDILHFSPNAKFIVVLRDPLQAAKSMHLQRLKYVDLKMREISEDFCTCWQTLQARKEGNGYPDGCRNKFLFRYDLLYSYDLYVDFILDFLGRDRVLFLNYDDLKVNYKYIYSKIFEFLDVGYVDVVNKSLNKSEIVKSSFVNRFLTGGADLSRPFRNLIGLKGKNVQYLKNLIQVDKASVKCESCDSEVKKYFGGSYEVMENLGHLYDWPSKGSI</sequence>
<protein>
    <submittedName>
        <fullName evidence="4">Sulfotransferase family protein</fullName>
    </submittedName>
</protein>
<organism evidence="4 5">
    <name type="scientific">Marinobacter salarius</name>
    <dbReference type="NCBI Taxonomy" id="1420917"/>
    <lineage>
        <taxon>Bacteria</taxon>
        <taxon>Pseudomonadati</taxon>
        <taxon>Pseudomonadota</taxon>
        <taxon>Gammaproteobacteria</taxon>
        <taxon>Pseudomonadales</taxon>
        <taxon>Marinobacteraceae</taxon>
        <taxon>Marinobacter</taxon>
    </lineage>
</organism>
<gene>
    <name evidence="4" type="ORF">MARSALSMR5_01445</name>
</gene>
<dbReference type="RefSeq" id="WP_085681976.1">
    <property type="nucleotide sequence ID" value="NZ_CP020931.1"/>
</dbReference>
<dbReference type="SUPFAM" id="SSF52540">
    <property type="entry name" value="P-loop containing nucleoside triphosphate hydrolases"/>
    <property type="match status" value="1"/>
</dbReference>
<reference evidence="4 5" key="1">
    <citation type="submission" date="2017-04" db="EMBL/GenBank/DDBJ databases">
        <title>Genome Sequence of Marinobacter salarius strain SMR5 Isolated from a culture of the Diatom Skeletonema marinoi.</title>
        <authorList>
            <person name="Topel M."/>
            <person name="Pinder M.I.M."/>
            <person name="Johansson O.N."/>
            <person name="Kourtchenko O."/>
            <person name="Godhe A."/>
            <person name="Clarke A.K."/>
        </authorList>
    </citation>
    <scope>NUCLEOTIDE SEQUENCE [LARGE SCALE GENOMIC DNA]</scope>
    <source>
        <strain evidence="4 5">SMR5</strain>
    </source>
</reference>